<reference evidence="1 2" key="1">
    <citation type="journal article" date="2016" name="Mol. Biol. Evol.">
        <title>Comparative Genomics of Early-Diverging Mushroom-Forming Fungi Provides Insights into the Origins of Lignocellulose Decay Capabilities.</title>
        <authorList>
            <person name="Nagy L.G."/>
            <person name="Riley R."/>
            <person name="Tritt A."/>
            <person name="Adam C."/>
            <person name="Daum C."/>
            <person name="Floudas D."/>
            <person name="Sun H."/>
            <person name="Yadav J.S."/>
            <person name="Pangilinan J."/>
            <person name="Larsson K.H."/>
            <person name="Matsuura K."/>
            <person name="Barry K."/>
            <person name="Labutti K."/>
            <person name="Kuo R."/>
            <person name="Ohm R.A."/>
            <person name="Bhattacharya S.S."/>
            <person name="Shirouzu T."/>
            <person name="Yoshinaga Y."/>
            <person name="Martin F.M."/>
            <person name="Grigoriev I.V."/>
            <person name="Hibbett D.S."/>
        </authorList>
    </citation>
    <scope>NUCLEOTIDE SEQUENCE [LARGE SCALE GENOMIC DNA]</scope>
    <source>
        <strain evidence="1 2">HHB14362 ss-1</strain>
    </source>
</reference>
<name>A0A165UVR0_9AGAM</name>
<organism evidence="1 2">
    <name type="scientific">Neolentinus lepideus HHB14362 ss-1</name>
    <dbReference type="NCBI Taxonomy" id="1314782"/>
    <lineage>
        <taxon>Eukaryota</taxon>
        <taxon>Fungi</taxon>
        <taxon>Dikarya</taxon>
        <taxon>Basidiomycota</taxon>
        <taxon>Agaricomycotina</taxon>
        <taxon>Agaricomycetes</taxon>
        <taxon>Gloeophyllales</taxon>
        <taxon>Gloeophyllaceae</taxon>
        <taxon>Neolentinus</taxon>
    </lineage>
</organism>
<proteinExistence type="predicted"/>
<dbReference type="EMBL" id="KV425556">
    <property type="protein sequence ID" value="KZT28770.1"/>
    <property type="molecule type" value="Genomic_DNA"/>
</dbReference>
<dbReference type="InParanoid" id="A0A165UVR0"/>
<accession>A0A165UVR0</accession>
<dbReference type="AlphaFoldDB" id="A0A165UVR0"/>
<gene>
    <name evidence="1" type="ORF">NEOLEDRAFT_1057905</name>
</gene>
<dbReference type="OrthoDB" id="3227343at2759"/>
<dbReference type="STRING" id="1314782.A0A165UVR0"/>
<feature type="non-terminal residue" evidence="1">
    <location>
        <position position="1"/>
    </location>
</feature>
<dbReference type="Proteomes" id="UP000076761">
    <property type="component" value="Unassembled WGS sequence"/>
</dbReference>
<protein>
    <submittedName>
        <fullName evidence="1">Uncharacterized protein</fullName>
    </submittedName>
</protein>
<evidence type="ECO:0000313" key="1">
    <source>
        <dbReference type="EMBL" id="KZT28770.1"/>
    </source>
</evidence>
<evidence type="ECO:0000313" key="2">
    <source>
        <dbReference type="Proteomes" id="UP000076761"/>
    </source>
</evidence>
<sequence length="54" mass="6076">PGVPKFAKLMKSAIMSAHDAIIDARVKQTRQANKHRRPAPFAEGDWVYISIEDL</sequence>
<keyword evidence="2" id="KW-1185">Reference proteome</keyword>